<feature type="compositionally biased region" description="Basic and acidic residues" evidence="9">
    <location>
        <begin position="28"/>
        <end position="45"/>
    </location>
</feature>
<dbReference type="GO" id="GO:0015031">
    <property type="term" value="P:protein transport"/>
    <property type="evidence" value="ECO:0007669"/>
    <property type="project" value="UniProtKB-KW"/>
</dbReference>
<evidence type="ECO:0000313" key="12">
    <source>
        <dbReference type="Proteomes" id="UP000036987"/>
    </source>
</evidence>
<dbReference type="Pfam" id="PF16213">
    <property type="entry name" value="DCB"/>
    <property type="match status" value="1"/>
</dbReference>
<accession>A0A0K9NL82</accession>
<evidence type="ECO:0000256" key="9">
    <source>
        <dbReference type="SAM" id="MobiDB-lite"/>
    </source>
</evidence>
<dbReference type="OMA" id="EVMCAYI"/>
<dbReference type="Pfam" id="PF16206">
    <property type="entry name" value="Mon2_C"/>
    <property type="match status" value="1"/>
</dbReference>
<dbReference type="Gene3D" id="1.10.1000.11">
    <property type="entry name" value="Arf Nucleotide-binding Site Opener,domain 2"/>
    <property type="match status" value="1"/>
</dbReference>
<gene>
    <name evidence="11" type="ORF">ZOSMA_85G00940</name>
</gene>
<dbReference type="Pfam" id="PF20252">
    <property type="entry name" value="BIG2_C"/>
    <property type="match status" value="1"/>
</dbReference>
<dbReference type="InterPro" id="IPR032691">
    <property type="entry name" value="Mon2/Sec7/BIG1-like_HUS"/>
</dbReference>
<feature type="domain" description="SEC7" evidence="10">
    <location>
        <begin position="643"/>
        <end position="830"/>
    </location>
</feature>
<evidence type="ECO:0000259" key="10">
    <source>
        <dbReference type="PROSITE" id="PS50190"/>
    </source>
</evidence>
<dbReference type="Gene3D" id="1.10.220.20">
    <property type="match status" value="1"/>
</dbReference>
<protein>
    <submittedName>
        <fullName evidence="11">SEC7-like guanine nucleotide exchange family protein</fullName>
    </submittedName>
</protein>
<dbReference type="Proteomes" id="UP000036987">
    <property type="component" value="Unassembled WGS sequence"/>
</dbReference>
<sequence length="1803" mass="201436">MSPPEEEEEKPQTSKPTETEIETEMETETPKQIETPLREDQLQKYEEEEEATTSRLSSIVIPTLQKIIKSASWRKHSKLASQCKALIESFPSPNSSVPVTGPLADDYTFADAEAILSPLISACSSSNVKITDPALDCIQKLIAFGILRGEADSDPDSPPESKLMIQVFDAICKCVTDYSDEAIELLVLKSLLSAVTSTNLRIHGDCLLRVVRTCYDVYLGSKNVVNQATAKASLIQMLVIVFRRMEADSSTVPVQPIVVAELMEPMGGKLGGGGGDDVNMTQFVQGFITKIINDIDVVLNPGTPIGKGRHDGAFESTAVETTNPTDLLDSTDKDMLDAKYWEISMYKTALEGRKGELGVDGGDSERDDDLEVQIGSKLRRDAFLVFRALCKLSMKTPPKDALADHALMRGKIVALELLKILLENAGAVFRTSDRFLGAIKQYLCLSLLKNSASPLMIVFQLSCSIFMSLVSRFRPGLKAEIGVFFPMIVLRVLENVAQPNYSQKMIVLRFLEKLCFDSQILVDVFINYDCDVNSSNIFERMVTGLLKTAQGVPPGVATTLLPPQESTMKLEAMKCLVEILKSMGDWMNKQLRIPDPHSLKTFEALEDNDSGMDNHVANSNIDEIADGPESQSDTTNGVSDAASLEQRRAYKLELQKGISLFNRKPKKGIDFLINTKKVGDSPEEIAAFLRNASGLNKTLIGDYLGEREEMPLKVMHAYVDSFNFQDKEFDEAIRAFLQGFRLPGEAQKIDRVMEKFAERYCKCNPKAFSSADTAYVLAYSVILLNTDAHNAMVKNKMSADDFVRNNRGIDDGKDIPVEYMKSLYDRIVRNEIKMKEDNLTAQHNQSSNSNRILGLDSILNIVVRKREVDKSMDTSDDLIRHMQEQFKEKARKSESAYYPATDVVTLKFMIETCWAPMLAAFSVPLDQSDDEVVISLCLDGFRHAIHVTAVMAMKTHRDAFLTSLAKFTSLHSAADIKQKNIDAIKAIITIADEDGNYLQEAWEHILTCVSRFEHLYLLGEGAPPDAAFFASPQNDIDKSKQVKSTILPILKKKGSGWGQHPVTTVRRGSYDSAGVGGHASGVVTSEQVNNLVSNLNMLEQVGPSEMNRIFSRSQKLNSEGVIDFVRALCKVSIEELRSTSDPRVFSLTKIVEIAHYNMNRIRLVWSSIWHVLSDFFVAIGCSENLSIAIFAMDSLRQLSMKFLEREELSNYNFQNEFMKPFVIVMRKSSAVEIRELIIRCVSQMVLTRVNHVKSGWKGMFMVFSTASNDEHKNIVMLAFEIIEKIVRDYFPYITETDTTTFTDFVNCLIAFTNSRFNKDISLNALAFLRFCAVKLAEGEVGNIKNNDKDALDKNIESSHTESNGKKEIQQFSDKDDHLYFWFPLLVGLSELTFDLRPEIRKSAMEILFETLRNHGHLFTLPLWERVFDSVLFPIFDYVRHAIDPSGESLAQGLENDGSDDQDAWLYETCTLALQLVVDLFLNFYGTVSPLLQKVLLLLTSFIKRPHQSLAGIGIAAYVRLMTNAGSLFSDEKWVEVVFSLKDAAIATLPDFSHIEESSIEHADSDTADEDLQKERSRQLYFAIADAKCHAAVQLLLIQAVMVIYNTFRSQLSMKTTVLLFETLHVVASHAHKINSDGNLRSKLQEIGSMTQMQDPPLLRLENESYTICLTLLQNIIIDETITDGNVADVERHLVDLCNEVLQVYLDTAKSVMTDPISSAQSNTHWVIPLGSEKRRELAARAPVTVSTLQAICGLSTSSLQKNLSRFFPILSGLISCEHGSNEVQIALSDMLTTCVGPVLLQSF</sequence>
<dbReference type="InterPro" id="IPR015403">
    <property type="entry name" value="Mon2/Sec7/BIG1-like_HDS"/>
</dbReference>
<keyword evidence="6" id="KW-0344">Guanine-nucleotide releasing factor</keyword>
<dbReference type="CDD" id="cd00171">
    <property type="entry name" value="Sec7"/>
    <property type="match status" value="1"/>
</dbReference>
<dbReference type="InterPro" id="IPR023394">
    <property type="entry name" value="Sec7_C_sf"/>
</dbReference>
<dbReference type="InterPro" id="IPR016024">
    <property type="entry name" value="ARM-type_fold"/>
</dbReference>
<keyword evidence="8" id="KW-0472">Membrane</keyword>
<dbReference type="SUPFAM" id="SSF48371">
    <property type="entry name" value="ARM repeat"/>
    <property type="match status" value="2"/>
</dbReference>
<evidence type="ECO:0000313" key="11">
    <source>
        <dbReference type="EMBL" id="KMZ57526.1"/>
    </source>
</evidence>
<dbReference type="Pfam" id="PF09324">
    <property type="entry name" value="Sec7-like_HDS"/>
    <property type="match status" value="1"/>
</dbReference>
<dbReference type="SMART" id="SM00222">
    <property type="entry name" value="Sec7"/>
    <property type="match status" value="1"/>
</dbReference>
<dbReference type="PANTHER" id="PTHR10663:SF375">
    <property type="entry name" value="LD29171P"/>
    <property type="match status" value="1"/>
</dbReference>
<keyword evidence="4" id="KW-0813">Transport</keyword>
<evidence type="ECO:0000256" key="3">
    <source>
        <dbReference type="ARBA" id="ARBA00011738"/>
    </source>
</evidence>
<keyword evidence="5" id="KW-0963">Cytoplasm</keyword>
<dbReference type="InterPro" id="IPR000904">
    <property type="entry name" value="Sec7_dom"/>
</dbReference>
<reference evidence="12" key="1">
    <citation type="journal article" date="2016" name="Nature">
        <title>The genome of the seagrass Zostera marina reveals angiosperm adaptation to the sea.</title>
        <authorList>
            <person name="Olsen J.L."/>
            <person name="Rouze P."/>
            <person name="Verhelst B."/>
            <person name="Lin Y.-C."/>
            <person name="Bayer T."/>
            <person name="Collen J."/>
            <person name="Dattolo E."/>
            <person name="De Paoli E."/>
            <person name="Dittami S."/>
            <person name="Maumus F."/>
            <person name="Michel G."/>
            <person name="Kersting A."/>
            <person name="Lauritano C."/>
            <person name="Lohaus R."/>
            <person name="Toepel M."/>
            <person name="Tonon T."/>
            <person name="Vanneste K."/>
            <person name="Amirebrahimi M."/>
            <person name="Brakel J."/>
            <person name="Bostroem C."/>
            <person name="Chovatia M."/>
            <person name="Grimwood J."/>
            <person name="Jenkins J.W."/>
            <person name="Jueterbock A."/>
            <person name="Mraz A."/>
            <person name="Stam W.T."/>
            <person name="Tice H."/>
            <person name="Bornberg-Bauer E."/>
            <person name="Green P.J."/>
            <person name="Pearson G.A."/>
            <person name="Procaccini G."/>
            <person name="Duarte C.M."/>
            <person name="Schmutz J."/>
            <person name="Reusch T.B.H."/>
            <person name="Van de Peer Y."/>
        </authorList>
    </citation>
    <scope>NUCLEOTIDE SEQUENCE [LARGE SCALE GENOMIC DNA]</scope>
    <source>
        <strain evidence="12">cv. Finnish</strain>
    </source>
</reference>
<evidence type="ECO:0000256" key="4">
    <source>
        <dbReference type="ARBA" id="ARBA00022448"/>
    </source>
</evidence>
<keyword evidence="7" id="KW-0653">Protein transport</keyword>
<dbReference type="InterPro" id="IPR032629">
    <property type="entry name" value="DCB_dom"/>
</dbReference>
<dbReference type="FunFam" id="1.10.1000.11:FF:000005">
    <property type="entry name" value="Brefeldin A-inhibited guanine nucleotide-exchange 1"/>
    <property type="match status" value="1"/>
</dbReference>
<dbReference type="STRING" id="29655.A0A0K9NL82"/>
<dbReference type="SUPFAM" id="SSF48425">
    <property type="entry name" value="Sec7 domain"/>
    <property type="match status" value="1"/>
</dbReference>
<feature type="region of interest" description="Disordered" evidence="9">
    <location>
        <begin position="1"/>
        <end position="54"/>
    </location>
</feature>
<dbReference type="InterPro" id="IPR035999">
    <property type="entry name" value="Sec7_dom_sf"/>
</dbReference>
<dbReference type="GO" id="GO:0005829">
    <property type="term" value="C:cytosol"/>
    <property type="evidence" value="ECO:0007669"/>
    <property type="project" value="UniProtKB-SubCell"/>
</dbReference>
<name>A0A0K9NL82_ZOSMR</name>
<feature type="compositionally biased region" description="Polar residues" evidence="9">
    <location>
        <begin position="629"/>
        <end position="638"/>
    </location>
</feature>
<dbReference type="GO" id="GO:0032012">
    <property type="term" value="P:regulation of ARF protein signal transduction"/>
    <property type="evidence" value="ECO:0007669"/>
    <property type="project" value="InterPro"/>
</dbReference>
<dbReference type="GO" id="GO:0005085">
    <property type="term" value="F:guanyl-nucleotide exchange factor activity"/>
    <property type="evidence" value="ECO:0000318"/>
    <property type="project" value="GO_Central"/>
</dbReference>
<feature type="region of interest" description="Disordered" evidence="9">
    <location>
        <begin position="622"/>
        <end position="641"/>
    </location>
</feature>
<organism evidence="11 12">
    <name type="scientific">Zostera marina</name>
    <name type="common">Eelgrass</name>
    <dbReference type="NCBI Taxonomy" id="29655"/>
    <lineage>
        <taxon>Eukaryota</taxon>
        <taxon>Viridiplantae</taxon>
        <taxon>Streptophyta</taxon>
        <taxon>Embryophyta</taxon>
        <taxon>Tracheophyta</taxon>
        <taxon>Spermatophyta</taxon>
        <taxon>Magnoliopsida</taxon>
        <taxon>Liliopsida</taxon>
        <taxon>Zosteraceae</taxon>
        <taxon>Zostera</taxon>
    </lineage>
</organism>
<dbReference type="PROSITE" id="PS50190">
    <property type="entry name" value="SEC7"/>
    <property type="match status" value="1"/>
</dbReference>
<proteinExistence type="predicted"/>
<dbReference type="Pfam" id="PF12783">
    <property type="entry name" value="Sec7-like_HUS"/>
    <property type="match status" value="1"/>
</dbReference>
<evidence type="ECO:0000256" key="8">
    <source>
        <dbReference type="ARBA" id="ARBA00023136"/>
    </source>
</evidence>
<dbReference type="GO" id="GO:0016020">
    <property type="term" value="C:membrane"/>
    <property type="evidence" value="ECO:0007669"/>
    <property type="project" value="UniProtKB-SubCell"/>
</dbReference>
<evidence type="ECO:0000256" key="7">
    <source>
        <dbReference type="ARBA" id="ARBA00022927"/>
    </source>
</evidence>
<comment type="subunit">
    <text evidence="3">Homodimer.</text>
</comment>
<dbReference type="FunFam" id="1.10.220.20:FF:000002">
    <property type="entry name" value="Brefeldin A-inhibited guanine nucleotide-exchange protein 1"/>
    <property type="match status" value="1"/>
</dbReference>
<comment type="caution">
    <text evidence="11">The sequence shown here is derived from an EMBL/GenBank/DDBJ whole genome shotgun (WGS) entry which is preliminary data.</text>
</comment>
<dbReference type="InterPro" id="IPR032817">
    <property type="entry name" value="Mon2_C"/>
</dbReference>
<dbReference type="OrthoDB" id="430364at2759"/>
<evidence type="ECO:0000256" key="2">
    <source>
        <dbReference type="ARBA" id="ARBA00004514"/>
    </source>
</evidence>
<dbReference type="InterPro" id="IPR046455">
    <property type="entry name" value="Sec7/BIG1-like_C"/>
</dbReference>
<keyword evidence="12" id="KW-1185">Reference proteome</keyword>
<dbReference type="PANTHER" id="PTHR10663">
    <property type="entry name" value="GUANYL-NUCLEOTIDE EXCHANGE FACTOR"/>
    <property type="match status" value="1"/>
</dbReference>
<evidence type="ECO:0000256" key="1">
    <source>
        <dbReference type="ARBA" id="ARBA00004287"/>
    </source>
</evidence>
<dbReference type="Pfam" id="PF01369">
    <property type="entry name" value="Sec7"/>
    <property type="match status" value="1"/>
</dbReference>
<dbReference type="EMBL" id="LFYR01002060">
    <property type="protein sequence ID" value="KMZ57526.1"/>
    <property type="molecule type" value="Genomic_DNA"/>
</dbReference>
<comment type="subcellular location">
    <subcellularLocation>
        <location evidence="2">Cytoplasm</location>
        <location evidence="2">Cytosol</location>
    </subcellularLocation>
    <subcellularLocation>
        <location evidence="1">Membrane</location>
        <topology evidence="1">Peripheral membrane protein</topology>
        <orientation evidence="1">Cytoplasmic side</orientation>
    </subcellularLocation>
</comment>
<evidence type="ECO:0000256" key="5">
    <source>
        <dbReference type="ARBA" id="ARBA00022490"/>
    </source>
</evidence>
<evidence type="ECO:0000256" key="6">
    <source>
        <dbReference type="ARBA" id="ARBA00022658"/>
    </source>
</evidence>
<dbReference type="GO" id="GO:0005802">
    <property type="term" value="C:trans-Golgi network"/>
    <property type="evidence" value="ECO:0000318"/>
    <property type="project" value="GO_Central"/>
</dbReference>